<gene>
    <name evidence="8" type="ORF">RF11_11788</name>
</gene>
<keyword evidence="3 6" id="KW-0489">Methyltransferase</keyword>
<proteinExistence type="inferred from homology"/>
<evidence type="ECO:0000313" key="9">
    <source>
        <dbReference type="Proteomes" id="UP000031668"/>
    </source>
</evidence>
<evidence type="ECO:0000256" key="1">
    <source>
        <dbReference type="ARBA" id="ARBA00000724"/>
    </source>
</evidence>
<reference evidence="8 9" key="1">
    <citation type="journal article" date="2014" name="Genome Biol. Evol.">
        <title>The genome of the myxosporean Thelohanellus kitauei shows adaptations to nutrient acquisition within its fish host.</title>
        <authorList>
            <person name="Yang Y."/>
            <person name="Xiong J."/>
            <person name="Zhou Z."/>
            <person name="Huo F."/>
            <person name="Miao W."/>
            <person name="Ran C."/>
            <person name="Liu Y."/>
            <person name="Zhang J."/>
            <person name="Feng J."/>
            <person name="Wang M."/>
            <person name="Wang M."/>
            <person name="Wang L."/>
            <person name="Yao B."/>
        </authorList>
    </citation>
    <scope>NUCLEOTIDE SEQUENCE [LARGE SCALE GENOMIC DNA]</scope>
    <source>
        <strain evidence="8">Wuqing</strain>
    </source>
</reference>
<comment type="similarity">
    <text evidence="2 6">Belongs to the methyltransferase superfamily. LCMT family.</text>
</comment>
<accession>A0A0C2MYW6</accession>
<protein>
    <recommendedName>
        <fullName evidence="6">Leucine carboxyl methyltransferase 1</fullName>
        <ecNumber evidence="6">2.1.1.233</ecNumber>
    </recommendedName>
</protein>
<dbReference type="GO" id="GO:0032259">
    <property type="term" value="P:methylation"/>
    <property type="evidence" value="ECO:0007669"/>
    <property type="project" value="UniProtKB-KW"/>
</dbReference>
<keyword evidence="9" id="KW-1185">Reference proteome</keyword>
<dbReference type="Gene3D" id="3.40.50.150">
    <property type="entry name" value="Vaccinia Virus protein VP39"/>
    <property type="match status" value="1"/>
</dbReference>
<organism evidence="8 9">
    <name type="scientific">Thelohanellus kitauei</name>
    <name type="common">Myxosporean</name>
    <dbReference type="NCBI Taxonomy" id="669202"/>
    <lineage>
        <taxon>Eukaryota</taxon>
        <taxon>Metazoa</taxon>
        <taxon>Cnidaria</taxon>
        <taxon>Myxozoa</taxon>
        <taxon>Myxosporea</taxon>
        <taxon>Bivalvulida</taxon>
        <taxon>Platysporina</taxon>
        <taxon>Myxobolidae</taxon>
        <taxon>Thelohanellus</taxon>
    </lineage>
</organism>
<dbReference type="InterPro" id="IPR029063">
    <property type="entry name" value="SAM-dependent_MTases_sf"/>
</dbReference>
<dbReference type="PANTHER" id="PTHR13600:SF21">
    <property type="entry name" value="LEUCINE CARBOXYL METHYLTRANSFERASE 1"/>
    <property type="match status" value="1"/>
</dbReference>
<dbReference type="GO" id="GO:0018423">
    <property type="term" value="F:protein C-terminal leucine carboxyl O-methyltransferase activity"/>
    <property type="evidence" value="ECO:0007669"/>
    <property type="project" value="UniProtKB-EC"/>
</dbReference>
<evidence type="ECO:0000256" key="4">
    <source>
        <dbReference type="ARBA" id="ARBA00022679"/>
    </source>
</evidence>
<sequence>MLATPKSERVSETNDHATVNKLCAVTLGYYDDPFLKYFVPGSYERSSPEINRGYALRVTFLRNIIYNFCDSFENPQIINLGCGFDTLFWNIDKRKPETDFALFDVDFESVISAKMRVIARYNKLNSIFTHSSTGLSSTKYRQIACDITHIPSLNQSLLSHGFDKTKPTIIVSECVLAYLEDNQVMDLVNYFSAIERAVFVNYDPMNFGDTFGKMMEKNVHGFSYDFRAKKICESITNAEWDDALGYSMWDIYQSQIPKSIRSKMDSVEFLDEINLLQDLLTHYCISLGYKNITHEKMTDLIKFHQ</sequence>
<comment type="catalytic activity">
    <reaction evidence="1 6">
        <text>[phosphatase 2A protein]-C-terminal L-leucine + S-adenosyl-L-methionine = [phosphatase 2A protein]-C-terminal L-leucine methyl ester + S-adenosyl-L-homocysteine</text>
        <dbReference type="Rhea" id="RHEA:48544"/>
        <dbReference type="Rhea" id="RHEA-COMP:12134"/>
        <dbReference type="Rhea" id="RHEA-COMP:12135"/>
        <dbReference type="ChEBI" id="CHEBI:57856"/>
        <dbReference type="ChEBI" id="CHEBI:59789"/>
        <dbReference type="ChEBI" id="CHEBI:90516"/>
        <dbReference type="ChEBI" id="CHEBI:90517"/>
        <dbReference type="EC" id="2.1.1.233"/>
    </reaction>
</comment>
<evidence type="ECO:0000256" key="3">
    <source>
        <dbReference type="ARBA" id="ARBA00022603"/>
    </source>
</evidence>
<dbReference type="PIRSF" id="PIRSF016305">
    <property type="entry name" value="LCM_mtfrase"/>
    <property type="match status" value="1"/>
</dbReference>
<dbReference type="SUPFAM" id="SSF53335">
    <property type="entry name" value="S-adenosyl-L-methionine-dependent methyltransferases"/>
    <property type="match status" value="1"/>
</dbReference>
<dbReference type="Pfam" id="PF04072">
    <property type="entry name" value="LCM"/>
    <property type="match status" value="1"/>
</dbReference>
<dbReference type="InterPro" id="IPR007213">
    <property type="entry name" value="Ppm1/Ppm2/Tcmp"/>
</dbReference>
<dbReference type="PANTHER" id="PTHR13600">
    <property type="entry name" value="LEUCINE CARBOXYL METHYLTRANSFERASE"/>
    <property type="match status" value="1"/>
</dbReference>
<dbReference type="EC" id="2.1.1.233" evidence="6"/>
<dbReference type="OMA" id="IIYEPIR"/>
<dbReference type="OrthoDB" id="203237at2759"/>
<evidence type="ECO:0000256" key="6">
    <source>
        <dbReference type="PIRNR" id="PIRNR016305"/>
    </source>
</evidence>
<comment type="caution">
    <text evidence="8">The sequence shown here is derived from an EMBL/GenBank/DDBJ whole genome shotgun (WGS) entry which is preliminary data.</text>
</comment>
<feature type="binding site" evidence="7">
    <location>
        <begin position="146"/>
        <end position="147"/>
    </location>
    <ligand>
        <name>S-adenosyl-L-methionine</name>
        <dbReference type="ChEBI" id="CHEBI:59789"/>
    </ligand>
</feature>
<dbReference type="EMBL" id="JWZT01003429">
    <property type="protein sequence ID" value="KII66842.1"/>
    <property type="molecule type" value="Genomic_DNA"/>
</dbReference>
<evidence type="ECO:0000256" key="5">
    <source>
        <dbReference type="ARBA" id="ARBA00022691"/>
    </source>
</evidence>
<keyword evidence="4 6" id="KW-0808">Transferase</keyword>
<dbReference type="InterPro" id="IPR016651">
    <property type="entry name" value="LCMT1"/>
</dbReference>
<feature type="binding site" evidence="7">
    <location>
        <position position="173"/>
    </location>
    <ligand>
        <name>S-adenosyl-L-methionine</name>
        <dbReference type="ChEBI" id="CHEBI:59789"/>
    </ligand>
</feature>
<feature type="binding site" evidence="7">
    <location>
        <position position="81"/>
    </location>
    <ligand>
        <name>S-adenosyl-L-methionine</name>
        <dbReference type="ChEBI" id="CHEBI:59789"/>
    </ligand>
</feature>
<feature type="binding site" evidence="7">
    <location>
        <position position="57"/>
    </location>
    <ligand>
        <name>S-adenosyl-L-methionine</name>
        <dbReference type="ChEBI" id="CHEBI:59789"/>
    </ligand>
</feature>
<dbReference type="Proteomes" id="UP000031668">
    <property type="component" value="Unassembled WGS sequence"/>
</dbReference>
<dbReference type="AlphaFoldDB" id="A0A0C2MYW6"/>
<evidence type="ECO:0000313" key="8">
    <source>
        <dbReference type="EMBL" id="KII66842.1"/>
    </source>
</evidence>
<name>A0A0C2MYW6_THEKT</name>
<comment type="function">
    <text evidence="6">Methylates the carboxyl group of the C-terminal leucine residue of protein phosphatase 2A catalytic subunits to form alpha-leucine ester residues.</text>
</comment>
<keyword evidence="5 6" id="KW-0949">S-adenosyl-L-methionine</keyword>
<evidence type="ECO:0000256" key="2">
    <source>
        <dbReference type="ARBA" id="ARBA00010703"/>
    </source>
</evidence>
<evidence type="ECO:0000256" key="7">
    <source>
        <dbReference type="PIRSR" id="PIRSR016305-1"/>
    </source>
</evidence>